<comment type="caution">
    <text evidence="2">The sequence shown here is derived from an EMBL/GenBank/DDBJ whole genome shotgun (WGS) entry which is preliminary data.</text>
</comment>
<sequence length="262" mass="29562">MKEVLLPLFLLLINASFSQAQSGKTSNPPAPGFDVTGSDPRAIQIADQVMTAMGGRAAWDETQLIAWNFDGVRKIIWDKWSGDVRVDNLHDDQTVLLNINNDMGRVYRHGEELLAPDSVAKYVKQGKRNWINDSYWLLMPFKLKDSGITLKYLGAEPTQTGKAADVLQVTFKNGSIMPGARYKVWVDKKSHLVSQWAHFPKPIDKQPVFTLPWEDYQQYSNILLASDRGDHDLTDIMIFTGLPGEVFSDFTRTDLSRYPGAK</sequence>
<dbReference type="AlphaFoldDB" id="A0A7K1SMA9"/>
<organism evidence="2 3">
    <name type="scientific">Spirosoma arboris</name>
    <dbReference type="NCBI Taxonomy" id="2682092"/>
    <lineage>
        <taxon>Bacteria</taxon>
        <taxon>Pseudomonadati</taxon>
        <taxon>Bacteroidota</taxon>
        <taxon>Cytophagia</taxon>
        <taxon>Cytophagales</taxon>
        <taxon>Cytophagaceae</taxon>
        <taxon>Spirosoma</taxon>
    </lineage>
</organism>
<evidence type="ECO:0000256" key="1">
    <source>
        <dbReference type="SAM" id="SignalP"/>
    </source>
</evidence>
<proteinExistence type="predicted"/>
<accession>A0A7K1SMA9</accession>
<dbReference type="RefSeq" id="WP_157589739.1">
    <property type="nucleotide sequence ID" value="NZ_WPIN01000019.1"/>
</dbReference>
<keyword evidence="1" id="KW-0732">Signal</keyword>
<gene>
    <name evidence="2" type="ORF">GO755_33155</name>
</gene>
<reference evidence="2 3" key="1">
    <citation type="submission" date="2019-12" db="EMBL/GenBank/DDBJ databases">
        <title>Spirosoma sp. HMF4905 genome sequencing and assembly.</title>
        <authorList>
            <person name="Kang H."/>
            <person name="Cha I."/>
            <person name="Kim H."/>
            <person name="Joh K."/>
        </authorList>
    </citation>
    <scope>NUCLEOTIDE SEQUENCE [LARGE SCALE GENOMIC DNA]</scope>
    <source>
        <strain evidence="2 3">HMF4905</strain>
    </source>
</reference>
<feature type="chain" id="PRO_5029651697" description="Outer membrane lipoprotein-sorting protein" evidence="1">
    <location>
        <begin position="21"/>
        <end position="262"/>
    </location>
</feature>
<protein>
    <recommendedName>
        <fullName evidence="4">Outer membrane lipoprotein-sorting protein</fullName>
    </recommendedName>
</protein>
<name>A0A7K1SMA9_9BACT</name>
<dbReference type="Proteomes" id="UP000436006">
    <property type="component" value="Unassembled WGS sequence"/>
</dbReference>
<evidence type="ECO:0000313" key="3">
    <source>
        <dbReference type="Proteomes" id="UP000436006"/>
    </source>
</evidence>
<dbReference type="EMBL" id="WPIN01000019">
    <property type="protein sequence ID" value="MVM34924.1"/>
    <property type="molecule type" value="Genomic_DNA"/>
</dbReference>
<evidence type="ECO:0008006" key="4">
    <source>
        <dbReference type="Google" id="ProtNLM"/>
    </source>
</evidence>
<keyword evidence="3" id="KW-1185">Reference proteome</keyword>
<evidence type="ECO:0000313" key="2">
    <source>
        <dbReference type="EMBL" id="MVM34924.1"/>
    </source>
</evidence>
<feature type="signal peptide" evidence="1">
    <location>
        <begin position="1"/>
        <end position="20"/>
    </location>
</feature>